<proteinExistence type="inferred from homology"/>
<evidence type="ECO:0000313" key="9">
    <source>
        <dbReference type="Proteomes" id="UP000241444"/>
    </source>
</evidence>
<evidence type="ECO:0000313" key="8">
    <source>
        <dbReference type="EMBL" id="PSH69726.1"/>
    </source>
</evidence>
<comment type="caution">
    <text evidence="8">The sequence shown here is derived from an EMBL/GenBank/DDBJ whole genome shotgun (WGS) entry which is preliminary data.</text>
</comment>
<comment type="similarity">
    <text evidence="1">Belongs to the adrenodoxin/putidaredoxin family.</text>
</comment>
<sequence>MAKITFVTFDGARIEANAENGSTVMENAIRNAVPGIDAECGGACACATCHVYVDEDWTSVAGDPEAMEEDMLDFAYDVRPNSRLSCQIRVSDDLDGLIVHVPERQA</sequence>
<dbReference type="Gene3D" id="3.10.20.30">
    <property type="match status" value="1"/>
</dbReference>
<evidence type="ECO:0000259" key="7">
    <source>
        <dbReference type="PROSITE" id="PS51085"/>
    </source>
</evidence>
<evidence type="ECO:0000256" key="1">
    <source>
        <dbReference type="ARBA" id="ARBA00010914"/>
    </source>
</evidence>
<dbReference type="AlphaFoldDB" id="A0A2P7BTC7"/>
<dbReference type="InterPro" id="IPR001041">
    <property type="entry name" value="2Fe-2S_ferredoxin-type"/>
</dbReference>
<protein>
    <submittedName>
        <fullName evidence="8">2Fe-2S ferredoxin</fullName>
    </submittedName>
</protein>
<dbReference type="RefSeq" id="WP_106710033.1">
    <property type="nucleotide sequence ID" value="NZ_PGGO01000003.1"/>
</dbReference>
<dbReference type="PROSITE" id="PS00814">
    <property type="entry name" value="ADX"/>
    <property type="match status" value="1"/>
</dbReference>
<dbReference type="OrthoDB" id="9799640at2"/>
<evidence type="ECO:0000256" key="6">
    <source>
        <dbReference type="ARBA" id="ARBA00034078"/>
    </source>
</evidence>
<reference evidence="9" key="1">
    <citation type="submission" date="2017-11" db="EMBL/GenBank/DDBJ databases">
        <authorList>
            <person name="Kuznetsova I."/>
            <person name="Sazanova A."/>
            <person name="Chirak E."/>
            <person name="Safronova V."/>
            <person name="Willems A."/>
        </authorList>
    </citation>
    <scope>NUCLEOTIDE SEQUENCE [LARGE SCALE GENOMIC DNA]</scope>
    <source>
        <strain evidence="9">STM 196</strain>
    </source>
</reference>
<keyword evidence="4" id="KW-0408">Iron</keyword>
<keyword evidence="3" id="KW-0479">Metal-binding</keyword>
<dbReference type="PRINTS" id="PR00355">
    <property type="entry name" value="ADRENODOXIN"/>
</dbReference>
<evidence type="ECO:0000256" key="5">
    <source>
        <dbReference type="ARBA" id="ARBA00023014"/>
    </source>
</evidence>
<dbReference type="InterPro" id="IPR018298">
    <property type="entry name" value="Adrenodoxin_Fe-S_BS"/>
</dbReference>
<organism evidence="8 9">
    <name type="scientific">Phyllobacterium brassicacearum</name>
    <dbReference type="NCBI Taxonomy" id="314235"/>
    <lineage>
        <taxon>Bacteria</taxon>
        <taxon>Pseudomonadati</taxon>
        <taxon>Pseudomonadota</taxon>
        <taxon>Alphaproteobacteria</taxon>
        <taxon>Hyphomicrobiales</taxon>
        <taxon>Phyllobacteriaceae</taxon>
        <taxon>Phyllobacterium</taxon>
    </lineage>
</organism>
<name>A0A2P7BTC7_9HYPH</name>
<dbReference type="EMBL" id="PGGO01000003">
    <property type="protein sequence ID" value="PSH69726.1"/>
    <property type="molecule type" value="Genomic_DNA"/>
</dbReference>
<keyword evidence="2" id="KW-0001">2Fe-2S</keyword>
<accession>A0A2P7BTC7</accession>
<dbReference type="GO" id="GO:0140647">
    <property type="term" value="P:P450-containing electron transport chain"/>
    <property type="evidence" value="ECO:0007669"/>
    <property type="project" value="InterPro"/>
</dbReference>
<dbReference type="InterPro" id="IPR001055">
    <property type="entry name" value="Adrenodoxin-like"/>
</dbReference>
<evidence type="ECO:0000256" key="3">
    <source>
        <dbReference type="ARBA" id="ARBA00022723"/>
    </source>
</evidence>
<dbReference type="InterPro" id="IPR012675">
    <property type="entry name" value="Beta-grasp_dom_sf"/>
</dbReference>
<dbReference type="GO" id="GO:0051537">
    <property type="term" value="F:2 iron, 2 sulfur cluster binding"/>
    <property type="evidence" value="ECO:0007669"/>
    <property type="project" value="UniProtKB-KW"/>
</dbReference>
<keyword evidence="9" id="KW-1185">Reference proteome</keyword>
<keyword evidence="5" id="KW-0411">Iron-sulfur</keyword>
<feature type="domain" description="2Fe-2S ferredoxin-type" evidence="7">
    <location>
        <begin position="2"/>
        <end position="105"/>
    </location>
</feature>
<dbReference type="GO" id="GO:0009055">
    <property type="term" value="F:electron transfer activity"/>
    <property type="evidence" value="ECO:0007669"/>
    <property type="project" value="TreeGrafter"/>
</dbReference>
<dbReference type="SUPFAM" id="SSF54292">
    <property type="entry name" value="2Fe-2S ferredoxin-like"/>
    <property type="match status" value="1"/>
</dbReference>
<dbReference type="PANTHER" id="PTHR23426">
    <property type="entry name" value="FERREDOXIN/ADRENODOXIN"/>
    <property type="match status" value="1"/>
</dbReference>
<dbReference type="GO" id="GO:0005829">
    <property type="term" value="C:cytosol"/>
    <property type="evidence" value="ECO:0007669"/>
    <property type="project" value="TreeGrafter"/>
</dbReference>
<dbReference type="Pfam" id="PF00111">
    <property type="entry name" value="Fer2"/>
    <property type="match status" value="1"/>
</dbReference>
<comment type="cofactor">
    <cofactor evidence="6">
        <name>[2Fe-2S] cluster</name>
        <dbReference type="ChEBI" id="CHEBI:190135"/>
    </cofactor>
</comment>
<dbReference type="GO" id="GO:0046872">
    <property type="term" value="F:metal ion binding"/>
    <property type="evidence" value="ECO:0007669"/>
    <property type="project" value="UniProtKB-KW"/>
</dbReference>
<gene>
    <name evidence="8" type="ORF">CU102_05475</name>
</gene>
<dbReference type="InterPro" id="IPR036010">
    <property type="entry name" value="2Fe-2S_ferredoxin-like_sf"/>
</dbReference>
<evidence type="ECO:0000256" key="2">
    <source>
        <dbReference type="ARBA" id="ARBA00022714"/>
    </source>
</evidence>
<dbReference type="Proteomes" id="UP000241444">
    <property type="component" value="Unassembled WGS sequence"/>
</dbReference>
<dbReference type="PANTHER" id="PTHR23426:SF65">
    <property type="entry name" value="FERREDOXIN-2, MITOCHONDRIAL"/>
    <property type="match status" value="1"/>
</dbReference>
<dbReference type="CDD" id="cd00207">
    <property type="entry name" value="fer2"/>
    <property type="match status" value="1"/>
</dbReference>
<dbReference type="PROSITE" id="PS51085">
    <property type="entry name" value="2FE2S_FER_2"/>
    <property type="match status" value="1"/>
</dbReference>
<evidence type="ECO:0000256" key="4">
    <source>
        <dbReference type="ARBA" id="ARBA00023004"/>
    </source>
</evidence>